<dbReference type="EMBL" id="FPJA01000008">
    <property type="protein sequence ID" value="SFW48446.1"/>
    <property type="molecule type" value="Genomic_DNA"/>
</dbReference>
<dbReference type="RefSeq" id="WP_231465898.1">
    <property type="nucleotide sequence ID" value="NZ_FOJX01000003.1"/>
</dbReference>
<reference evidence="3" key="3">
    <citation type="submission" date="2016-11" db="EMBL/GenBank/DDBJ databases">
        <authorList>
            <person name="Varghese N."/>
            <person name="Submissions S."/>
        </authorList>
    </citation>
    <scope>NUCLEOTIDE SEQUENCE [LARGE SCALE GENOMIC DNA]</scope>
    <source>
        <strain evidence="3">C3</strain>
    </source>
</reference>
<dbReference type="AlphaFoldDB" id="A0A1K1PNY2"/>
<name>A0A1K1PNY2_SELRU</name>
<organism evidence="2 3">
    <name type="scientific">Selenomonas ruminantium</name>
    <dbReference type="NCBI Taxonomy" id="971"/>
    <lineage>
        <taxon>Bacteria</taxon>
        <taxon>Bacillati</taxon>
        <taxon>Bacillota</taxon>
        <taxon>Negativicutes</taxon>
        <taxon>Selenomonadales</taxon>
        <taxon>Selenomonadaceae</taxon>
        <taxon>Selenomonas</taxon>
    </lineage>
</organism>
<keyword evidence="3" id="KW-1185">Reference proteome</keyword>
<evidence type="ECO:0000313" key="2">
    <source>
        <dbReference type="EMBL" id="SFW48446.1"/>
    </source>
</evidence>
<accession>A0A1K1PNY2</accession>
<evidence type="ECO:0000313" key="1">
    <source>
        <dbReference type="EMBL" id="SFA89340.1"/>
    </source>
</evidence>
<protein>
    <submittedName>
        <fullName evidence="2">Uncharacterized protein</fullName>
    </submittedName>
</protein>
<evidence type="ECO:0000313" key="4">
    <source>
        <dbReference type="Proteomes" id="UP000183843"/>
    </source>
</evidence>
<dbReference type="Proteomes" id="UP000182958">
    <property type="component" value="Unassembled WGS sequence"/>
</dbReference>
<proteinExistence type="predicted"/>
<gene>
    <name evidence="2" type="ORF">SAMN02910323_2078</name>
    <name evidence="1" type="ORF">SAMN05216587_10385</name>
</gene>
<reference evidence="2" key="2">
    <citation type="submission" date="2016-11" db="EMBL/GenBank/DDBJ databases">
        <authorList>
            <person name="Jaros S."/>
            <person name="Januszkiewicz K."/>
            <person name="Wedrychowicz H."/>
        </authorList>
    </citation>
    <scope>NUCLEOTIDE SEQUENCE [LARGE SCALE GENOMIC DNA]</scope>
    <source>
        <strain evidence="2">C3</strain>
    </source>
</reference>
<evidence type="ECO:0000313" key="3">
    <source>
        <dbReference type="Proteomes" id="UP000182958"/>
    </source>
</evidence>
<reference evidence="1 4" key="1">
    <citation type="submission" date="2016-10" db="EMBL/GenBank/DDBJ databases">
        <authorList>
            <person name="de Groot N.N."/>
        </authorList>
    </citation>
    <scope>NUCLEOTIDE SEQUENCE [LARGE SCALE GENOMIC DNA]</scope>
    <source>
        <strain evidence="1 4">L14</strain>
    </source>
</reference>
<dbReference type="Proteomes" id="UP000183843">
    <property type="component" value="Unassembled WGS sequence"/>
</dbReference>
<dbReference type="EMBL" id="FOJX01000003">
    <property type="protein sequence ID" value="SFA89340.1"/>
    <property type="molecule type" value="Genomic_DNA"/>
</dbReference>
<sequence>MNELDSMCGITDEEMTRRFVEAVRIENEIKKIKGVPIAGFDMERQLPYIEYADGRREYEK</sequence>